<evidence type="ECO:0000256" key="3">
    <source>
        <dbReference type="ARBA" id="ARBA00022722"/>
    </source>
</evidence>
<dbReference type="InterPro" id="IPR037027">
    <property type="entry name" value="YqgF/RNaseH-like_dom_sf"/>
</dbReference>
<evidence type="ECO:0000256" key="2">
    <source>
        <dbReference type="ARBA" id="ARBA00022517"/>
    </source>
</evidence>
<dbReference type="PANTHER" id="PTHR33317:SF4">
    <property type="entry name" value="POLYNUCLEOTIDYL TRANSFERASE, RIBONUCLEASE H-LIKE SUPERFAMILY PROTEIN"/>
    <property type="match status" value="1"/>
</dbReference>
<dbReference type="CDD" id="cd16964">
    <property type="entry name" value="YqgF"/>
    <property type="match status" value="1"/>
</dbReference>
<organism evidence="7 8">
    <name type="scientific">Marinitoga piezophila (strain DSM 14283 / JCM 11233 / KA3)</name>
    <dbReference type="NCBI Taxonomy" id="443254"/>
    <lineage>
        <taxon>Bacteria</taxon>
        <taxon>Thermotogati</taxon>
        <taxon>Thermotogota</taxon>
        <taxon>Thermotogae</taxon>
        <taxon>Petrotogales</taxon>
        <taxon>Petrotogaceae</taxon>
        <taxon>Marinitoga</taxon>
    </lineage>
</organism>
<dbReference type="InterPro" id="IPR006641">
    <property type="entry name" value="YqgF/RNaseH-like_dom"/>
</dbReference>
<sequence>MKFIALDYGLKKTGIATAEAALKIPTIKNSVGSDKLLKVLENEIFKDGDIFIVGLPISMSGRYSTQTFKTIDFAIKLKNKFNSEVYLVDERLTTQNSYLMTKDFLNSKKAKKKKDENSALIILQRYLANPANSIKLVSQKEYKIEYDESYNDKKILIDNVIIKNSKIYSIADVYATDPYIFWWYFKRNVHSTTLESDLEPPYDIIFNSKEVE</sequence>
<dbReference type="EMBL" id="CP003257">
    <property type="protein sequence ID" value="AEX85397.1"/>
    <property type="molecule type" value="Genomic_DNA"/>
</dbReference>
<dbReference type="GO" id="GO:0016788">
    <property type="term" value="F:hydrolase activity, acting on ester bonds"/>
    <property type="evidence" value="ECO:0007669"/>
    <property type="project" value="UniProtKB-UniRule"/>
</dbReference>
<dbReference type="GO" id="GO:0000967">
    <property type="term" value="P:rRNA 5'-end processing"/>
    <property type="evidence" value="ECO:0007669"/>
    <property type="project" value="UniProtKB-UniRule"/>
</dbReference>
<dbReference type="InterPro" id="IPR005227">
    <property type="entry name" value="YqgF"/>
</dbReference>
<feature type="domain" description="YqgF/RNase H-like" evidence="6">
    <location>
        <begin position="1"/>
        <end position="97"/>
    </location>
</feature>
<dbReference type="PANTHER" id="PTHR33317">
    <property type="entry name" value="POLYNUCLEOTIDYL TRANSFERASE, RIBONUCLEASE H-LIKE SUPERFAMILY PROTEIN"/>
    <property type="match status" value="1"/>
</dbReference>
<protein>
    <recommendedName>
        <fullName evidence="5">Putative pre-16S rRNA nuclease</fullName>
        <ecNumber evidence="5">3.1.-.-</ecNumber>
    </recommendedName>
</protein>
<dbReference type="eggNOG" id="COG0816">
    <property type="taxonomic scope" value="Bacteria"/>
</dbReference>
<dbReference type="RefSeq" id="WP_014296469.1">
    <property type="nucleotide sequence ID" value="NC_016751.1"/>
</dbReference>
<accession>H2J7Q6</accession>
<dbReference type="AlphaFoldDB" id="H2J7Q6"/>
<comment type="similarity">
    <text evidence="5">Belongs to the YqgF HJR family.</text>
</comment>
<dbReference type="GO" id="GO:0005829">
    <property type="term" value="C:cytosol"/>
    <property type="evidence" value="ECO:0007669"/>
    <property type="project" value="TreeGrafter"/>
</dbReference>
<comment type="function">
    <text evidence="5">Could be a nuclease involved in processing of the 5'-end of pre-16S rRNA.</text>
</comment>
<keyword evidence="1 5" id="KW-0963">Cytoplasm</keyword>
<dbReference type="STRING" id="443254.Marpi_0985"/>
<evidence type="ECO:0000256" key="1">
    <source>
        <dbReference type="ARBA" id="ARBA00022490"/>
    </source>
</evidence>
<dbReference type="KEGG" id="mpz:Marpi_0985"/>
<dbReference type="EC" id="3.1.-.-" evidence="5"/>
<dbReference type="InterPro" id="IPR012337">
    <property type="entry name" value="RNaseH-like_sf"/>
</dbReference>
<evidence type="ECO:0000313" key="8">
    <source>
        <dbReference type="Proteomes" id="UP000007161"/>
    </source>
</evidence>
<keyword evidence="2 5" id="KW-0690">Ribosome biogenesis</keyword>
<evidence type="ECO:0000256" key="4">
    <source>
        <dbReference type="ARBA" id="ARBA00022801"/>
    </source>
</evidence>
<dbReference type="HOGENOM" id="CLU_108858_0_0_0"/>
<dbReference type="GO" id="GO:0004518">
    <property type="term" value="F:nuclease activity"/>
    <property type="evidence" value="ECO:0007669"/>
    <property type="project" value="UniProtKB-KW"/>
</dbReference>
<reference evidence="8" key="2">
    <citation type="submission" date="2012-01" db="EMBL/GenBank/DDBJ databases">
        <title>Complete sequence of chromosome of Marinitoga piezophila KA3.</title>
        <authorList>
            <person name="Lucas S."/>
            <person name="Han J."/>
            <person name="Lapidus A."/>
            <person name="Cheng J.-F."/>
            <person name="Goodwin L."/>
            <person name="Pitluck S."/>
            <person name="Peters L."/>
            <person name="Mikhailova N."/>
            <person name="Teshima H."/>
            <person name="Detter J.C."/>
            <person name="Han C."/>
            <person name="Tapia R."/>
            <person name="Land M."/>
            <person name="Hauser L."/>
            <person name="Kyrpides N."/>
            <person name="Ivanova N."/>
            <person name="Pagani I."/>
            <person name="Jebbar M."/>
            <person name="Vannier P."/>
            <person name="Oger P."/>
            <person name="Cario A."/>
            <person name="Bartlett D."/>
            <person name="Noll K.M."/>
            <person name="Woyke T."/>
        </authorList>
    </citation>
    <scope>NUCLEOTIDE SEQUENCE [LARGE SCALE GENOMIC DNA]</scope>
    <source>
        <strain evidence="8">DSM 14283 / JCM 11233 / KA3</strain>
    </source>
</reference>
<comment type="subcellular location">
    <subcellularLocation>
        <location evidence="5">Cytoplasm</location>
    </subcellularLocation>
</comment>
<name>H2J7Q6_MARPK</name>
<dbReference type="Proteomes" id="UP000007161">
    <property type="component" value="Chromosome"/>
</dbReference>
<dbReference type="Gene3D" id="3.30.420.140">
    <property type="entry name" value="YqgF/RNase H-like domain"/>
    <property type="match status" value="1"/>
</dbReference>
<dbReference type="NCBIfam" id="TIGR00250">
    <property type="entry name" value="RNAse_H_YqgF"/>
    <property type="match status" value="1"/>
</dbReference>
<gene>
    <name evidence="7" type="ordered locus">Marpi_0985</name>
</gene>
<dbReference type="SUPFAM" id="SSF53098">
    <property type="entry name" value="Ribonuclease H-like"/>
    <property type="match status" value="1"/>
</dbReference>
<dbReference type="Pfam" id="PF03652">
    <property type="entry name" value="RuvX"/>
    <property type="match status" value="1"/>
</dbReference>
<dbReference type="SMART" id="SM00732">
    <property type="entry name" value="YqgFc"/>
    <property type="match status" value="1"/>
</dbReference>
<keyword evidence="8" id="KW-1185">Reference proteome</keyword>
<keyword evidence="4 5" id="KW-0378">Hydrolase</keyword>
<reference evidence="7 8" key="1">
    <citation type="journal article" date="2012" name="J. Bacteriol.">
        <title>Complete Genome Sequence of the Thermophilic, Piezophilic, Heterotrophic Bacterium Marinitoga piezophila KA3.</title>
        <authorList>
            <person name="Lucas S."/>
            <person name="Han J."/>
            <person name="Lapidus A."/>
            <person name="Cheng J.F."/>
            <person name="Goodwin L.A."/>
            <person name="Pitluck S."/>
            <person name="Peters L."/>
            <person name="Mikhailova N."/>
            <person name="Teshima H."/>
            <person name="Detter J.C."/>
            <person name="Han C."/>
            <person name="Tapia R."/>
            <person name="Land M."/>
            <person name="Hauser L."/>
            <person name="Kyrpides N.C."/>
            <person name="Ivanova N."/>
            <person name="Pagani I."/>
            <person name="Vannier P."/>
            <person name="Oger P."/>
            <person name="Bartlett D.H."/>
            <person name="Noll K.M."/>
            <person name="Woyke T."/>
            <person name="Jebbar M."/>
        </authorList>
    </citation>
    <scope>NUCLEOTIDE SEQUENCE [LARGE SCALE GENOMIC DNA]</scope>
    <source>
        <strain evidence="8">DSM 14283 / JCM 11233 / KA3</strain>
    </source>
</reference>
<proteinExistence type="inferred from homology"/>
<evidence type="ECO:0000313" key="7">
    <source>
        <dbReference type="EMBL" id="AEX85397.1"/>
    </source>
</evidence>
<dbReference type="HAMAP" id="MF_00651">
    <property type="entry name" value="Nuclease_YqgF"/>
    <property type="match status" value="1"/>
</dbReference>
<evidence type="ECO:0000259" key="6">
    <source>
        <dbReference type="SMART" id="SM00732"/>
    </source>
</evidence>
<evidence type="ECO:0000256" key="5">
    <source>
        <dbReference type="HAMAP-Rule" id="MF_00651"/>
    </source>
</evidence>
<keyword evidence="3 5" id="KW-0540">Nuclease</keyword>